<proteinExistence type="predicted"/>
<dbReference type="Proteomes" id="UP000012227">
    <property type="component" value="Unassembled WGS sequence"/>
</dbReference>
<evidence type="ECO:0000313" key="2">
    <source>
        <dbReference type="Proteomes" id="UP000012227"/>
    </source>
</evidence>
<dbReference type="EMBL" id="AOGY02000029">
    <property type="protein sequence ID" value="EMY70601.1"/>
    <property type="molecule type" value="Genomic_DNA"/>
</dbReference>
<organism evidence="1 2">
    <name type="scientific">Leptospira vanthielii serovar Holland str. Waz Holland = ATCC 700522</name>
    <dbReference type="NCBI Taxonomy" id="1218591"/>
    <lineage>
        <taxon>Bacteria</taxon>
        <taxon>Pseudomonadati</taxon>
        <taxon>Spirochaetota</taxon>
        <taxon>Spirochaetia</taxon>
        <taxon>Leptospirales</taxon>
        <taxon>Leptospiraceae</taxon>
        <taxon>Leptospira</taxon>
    </lineage>
</organism>
<dbReference type="AlphaFoldDB" id="N1WFI2"/>
<reference evidence="1 2" key="1">
    <citation type="submission" date="2013-03" db="EMBL/GenBank/DDBJ databases">
        <authorList>
            <person name="Harkins D.M."/>
            <person name="Durkin A.S."/>
            <person name="Brinkac L.M."/>
            <person name="Haft D.H."/>
            <person name="Selengut J.D."/>
            <person name="Sanka R."/>
            <person name="DePew J."/>
            <person name="Purushe J."/>
            <person name="Galloway R.L."/>
            <person name="Vinetz J.M."/>
            <person name="Sutton G.G."/>
            <person name="Nierman W.C."/>
            <person name="Fouts D.E."/>
        </authorList>
    </citation>
    <scope>NUCLEOTIDE SEQUENCE [LARGE SCALE GENOMIC DNA]</scope>
    <source>
        <strain evidence="1 2">Waz Holland</strain>
    </source>
</reference>
<protein>
    <submittedName>
        <fullName evidence="1">Uncharacterized protein</fullName>
    </submittedName>
</protein>
<accession>N1WFI2</accession>
<gene>
    <name evidence="1" type="ORF">LEP1GSC199_1621</name>
</gene>
<sequence length="211" mass="24491">MKKKLIELVIDLILFSGIPLIKAAELPSAENYIGSEFQKFISDNDLFLVCSIVFIFLLKRIIAIFDKPLGIETIDEFNKIITAIFTDIIREYSHKVAEISSTQAVPSIRINIMLKTKRFFFLNRMKIYYFSSSVKKLHFQELELEYKWEKGEGACGTAWKNRRICIYDKKSETFKSPAKTLNSKVKPFSDKIGSVISIPIWSMEKNQFSEY</sequence>
<evidence type="ECO:0000313" key="1">
    <source>
        <dbReference type="EMBL" id="EMY70601.1"/>
    </source>
</evidence>
<comment type="caution">
    <text evidence="1">The sequence shown here is derived from an EMBL/GenBank/DDBJ whole genome shotgun (WGS) entry which is preliminary data.</text>
</comment>
<dbReference type="STRING" id="1218591.LEP1GSC199_1621"/>
<dbReference type="RefSeq" id="WP_002979324.1">
    <property type="nucleotide sequence ID" value="NZ_AOGY02000029.1"/>
</dbReference>
<name>N1WFI2_9LEPT</name>